<keyword evidence="4" id="KW-1134">Transmembrane beta strand</keyword>
<comment type="caution">
    <text evidence="10">The sequence shown here is derived from an EMBL/GenBank/DDBJ whole genome shotgun (WGS) entry which is preliminary data.</text>
</comment>
<evidence type="ECO:0000256" key="2">
    <source>
        <dbReference type="ARBA" id="ARBA00010510"/>
    </source>
</evidence>
<keyword evidence="3" id="KW-0813">Transport</keyword>
<dbReference type="GO" id="GO:0008320">
    <property type="term" value="F:protein transmembrane transporter activity"/>
    <property type="evidence" value="ECO:0007669"/>
    <property type="project" value="InterPro"/>
</dbReference>
<evidence type="ECO:0000256" key="9">
    <source>
        <dbReference type="ARBA" id="ARBA00023136"/>
    </source>
</evidence>
<dbReference type="EMBL" id="MU007024">
    <property type="protein sequence ID" value="KAF2432711.1"/>
    <property type="molecule type" value="Genomic_DNA"/>
</dbReference>
<sequence length="362" mass="39263">MATLSEKDETALNFYTSNALFQRLADSYTSLQERREALGLSNPGTIDNIAKEVERDVFLNNSAFSGLRADITKAFSVSPLFQVSHSLSMGSPNGNPYSFAVLYGSPSVFCQANIDNDFGLLGRFNWRWSQALVTKSSVQLQPGAAAGNMFSLEQDYTGADFTASVKAMNPNILDGGLTGIFIGDYLQSVTPSLSLGLNAMWQRAAMNQGPETLVSYAARYKTREWVASARLLSAGGLQCSYWRRLAERVEAGVDVNLQFQPGLGLSSGMMGGGMKKEGVTTLGAKYEFRQSAFRAQVDSQGRLGCLLEKRIAPAVTVSFFGEIDHVKTQSRLGLAVSIENAAEEVLEQQERGVGNDVLPPPF</sequence>
<dbReference type="PANTHER" id="PTHR10802">
    <property type="entry name" value="MITOCHONDRIAL IMPORT RECEPTOR SUBUNIT TOM40"/>
    <property type="match status" value="1"/>
</dbReference>
<organism evidence="10 11">
    <name type="scientific">Tothia fuscella</name>
    <dbReference type="NCBI Taxonomy" id="1048955"/>
    <lineage>
        <taxon>Eukaryota</taxon>
        <taxon>Fungi</taxon>
        <taxon>Dikarya</taxon>
        <taxon>Ascomycota</taxon>
        <taxon>Pezizomycotina</taxon>
        <taxon>Dothideomycetes</taxon>
        <taxon>Pleosporomycetidae</taxon>
        <taxon>Venturiales</taxon>
        <taxon>Cylindrosympodiaceae</taxon>
        <taxon>Tothia</taxon>
    </lineage>
</organism>
<keyword evidence="6" id="KW-1000">Mitochondrion outer membrane</keyword>
<evidence type="ECO:0000313" key="10">
    <source>
        <dbReference type="EMBL" id="KAF2432711.1"/>
    </source>
</evidence>
<evidence type="ECO:0000256" key="8">
    <source>
        <dbReference type="ARBA" id="ARBA00023128"/>
    </source>
</evidence>
<dbReference type="InterPro" id="IPR037930">
    <property type="entry name" value="Tom40"/>
</dbReference>
<evidence type="ECO:0000256" key="4">
    <source>
        <dbReference type="ARBA" id="ARBA00022452"/>
    </source>
</evidence>
<keyword evidence="8" id="KW-0496">Mitochondrion</keyword>
<accession>A0A9P4U0R2</accession>
<proteinExistence type="inferred from homology"/>
<evidence type="ECO:0000313" key="11">
    <source>
        <dbReference type="Proteomes" id="UP000800235"/>
    </source>
</evidence>
<name>A0A9P4U0R2_9PEZI</name>
<comment type="similarity">
    <text evidence="2">Belongs to the Tom40 family.</text>
</comment>
<dbReference type="GO" id="GO:0005741">
    <property type="term" value="C:mitochondrial outer membrane"/>
    <property type="evidence" value="ECO:0007669"/>
    <property type="project" value="UniProtKB-SubCell"/>
</dbReference>
<comment type="subcellular location">
    <subcellularLocation>
        <location evidence="1">Mitochondrion outer membrane</location>
        <topology evidence="1">Multi-pass membrane protein</topology>
    </subcellularLocation>
</comment>
<keyword evidence="5" id="KW-0812">Transmembrane</keyword>
<evidence type="ECO:0000256" key="6">
    <source>
        <dbReference type="ARBA" id="ARBA00022787"/>
    </source>
</evidence>
<gene>
    <name evidence="10" type="ORF">EJ08DRAFT_647803</name>
</gene>
<dbReference type="InterPro" id="IPR027246">
    <property type="entry name" value="Porin_Euk/Tom40"/>
</dbReference>
<evidence type="ECO:0000256" key="1">
    <source>
        <dbReference type="ARBA" id="ARBA00004374"/>
    </source>
</evidence>
<dbReference type="InterPro" id="IPR023614">
    <property type="entry name" value="Porin_dom_sf"/>
</dbReference>
<evidence type="ECO:0000256" key="5">
    <source>
        <dbReference type="ARBA" id="ARBA00022692"/>
    </source>
</evidence>
<keyword evidence="7" id="KW-0653">Protein transport</keyword>
<dbReference type="Proteomes" id="UP000800235">
    <property type="component" value="Unassembled WGS sequence"/>
</dbReference>
<evidence type="ECO:0000256" key="7">
    <source>
        <dbReference type="ARBA" id="ARBA00022927"/>
    </source>
</evidence>
<dbReference type="Gene3D" id="2.40.160.10">
    <property type="entry name" value="Porin"/>
    <property type="match status" value="1"/>
</dbReference>
<dbReference type="OrthoDB" id="19656at2759"/>
<reference evidence="10" key="1">
    <citation type="journal article" date="2020" name="Stud. Mycol.">
        <title>101 Dothideomycetes genomes: a test case for predicting lifestyles and emergence of pathogens.</title>
        <authorList>
            <person name="Haridas S."/>
            <person name="Albert R."/>
            <person name="Binder M."/>
            <person name="Bloem J."/>
            <person name="Labutti K."/>
            <person name="Salamov A."/>
            <person name="Andreopoulos B."/>
            <person name="Baker S."/>
            <person name="Barry K."/>
            <person name="Bills G."/>
            <person name="Bluhm B."/>
            <person name="Cannon C."/>
            <person name="Castanera R."/>
            <person name="Culley D."/>
            <person name="Daum C."/>
            <person name="Ezra D."/>
            <person name="Gonzalez J."/>
            <person name="Henrissat B."/>
            <person name="Kuo A."/>
            <person name="Liang C."/>
            <person name="Lipzen A."/>
            <person name="Lutzoni F."/>
            <person name="Magnuson J."/>
            <person name="Mondo S."/>
            <person name="Nolan M."/>
            <person name="Ohm R."/>
            <person name="Pangilinan J."/>
            <person name="Park H.-J."/>
            <person name="Ramirez L."/>
            <person name="Alfaro M."/>
            <person name="Sun H."/>
            <person name="Tritt A."/>
            <person name="Yoshinaga Y."/>
            <person name="Zwiers L.-H."/>
            <person name="Turgeon B."/>
            <person name="Goodwin S."/>
            <person name="Spatafora J."/>
            <person name="Crous P."/>
            <person name="Grigoriev I."/>
        </authorList>
    </citation>
    <scope>NUCLEOTIDE SEQUENCE</scope>
    <source>
        <strain evidence="10">CBS 130266</strain>
    </source>
</reference>
<keyword evidence="11" id="KW-1185">Reference proteome</keyword>
<protein>
    <submittedName>
        <fullName evidence="10">Eukaryotic porin family protein</fullName>
    </submittedName>
</protein>
<dbReference type="AlphaFoldDB" id="A0A9P4U0R2"/>
<dbReference type="CDD" id="cd07305">
    <property type="entry name" value="Porin3_Tom40"/>
    <property type="match status" value="1"/>
</dbReference>
<keyword evidence="9" id="KW-0472">Membrane</keyword>
<dbReference type="GO" id="GO:0030150">
    <property type="term" value="P:protein import into mitochondrial matrix"/>
    <property type="evidence" value="ECO:0007669"/>
    <property type="project" value="InterPro"/>
</dbReference>
<dbReference type="Pfam" id="PF01459">
    <property type="entry name" value="Porin_3"/>
    <property type="match status" value="1"/>
</dbReference>
<evidence type="ECO:0000256" key="3">
    <source>
        <dbReference type="ARBA" id="ARBA00022448"/>
    </source>
</evidence>